<dbReference type="AlphaFoldDB" id="A0A3D8VHG4"/>
<dbReference type="GO" id="GO:0016740">
    <property type="term" value="F:transferase activity"/>
    <property type="evidence" value="ECO:0007669"/>
    <property type="project" value="UniProtKB-KW"/>
</dbReference>
<reference evidence="2 3" key="1">
    <citation type="submission" date="2018-08" db="EMBL/GenBank/DDBJ databases">
        <title>Lysobacter soli KCTC 22011, whole genome shotgun sequence.</title>
        <authorList>
            <person name="Zhang X."/>
            <person name="Feng G."/>
            <person name="Zhu H."/>
        </authorList>
    </citation>
    <scope>NUCLEOTIDE SEQUENCE [LARGE SCALE GENOMIC DNA]</scope>
    <source>
        <strain evidence="2 3">KCTC 22011</strain>
    </source>
</reference>
<evidence type="ECO:0000313" key="3">
    <source>
        <dbReference type="Proteomes" id="UP000256829"/>
    </source>
</evidence>
<accession>A0A3D8VHG4</accession>
<dbReference type="EMBL" id="QTJR01000002">
    <property type="protein sequence ID" value="RDY68850.1"/>
    <property type="molecule type" value="Genomic_DNA"/>
</dbReference>
<protein>
    <submittedName>
        <fullName evidence="2">Alanine acetyltransferase</fullName>
    </submittedName>
</protein>
<comment type="caution">
    <text evidence="2">The sequence shown here is derived from an EMBL/GenBank/DDBJ whole genome shotgun (WGS) entry which is preliminary data.</text>
</comment>
<sequence>MSEPWTAEQREWLQAMGHTVWSIAPAEALAAERPPESNEDRSRDDAAPSSGPRGAMREAAALLARDERPTRVAPARPQGDRLLHALMRAAGGADEASVMQLAGDIAALRGNASAKRALWPRLRALRRTSRG</sequence>
<proteinExistence type="predicted"/>
<dbReference type="Proteomes" id="UP000256829">
    <property type="component" value="Unassembled WGS sequence"/>
</dbReference>
<dbReference type="RefSeq" id="WP_115841365.1">
    <property type="nucleotide sequence ID" value="NZ_CP183976.1"/>
</dbReference>
<evidence type="ECO:0000256" key="1">
    <source>
        <dbReference type="SAM" id="MobiDB-lite"/>
    </source>
</evidence>
<keyword evidence="3" id="KW-1185">Reference proteome</keyword>
<gene>
    <name evidence="2" type="ORF">DX912_04995</name>
</gene>
<name>A0A3D8VHG4_9GAMM</name>
<organism evidence="2 3">
    <name type="scientific">Lysobacter soli</name>
    <dbReference type="NCBI Taxonomy" id="453783"/>
    <lineage>
        <taxon>Bacteria</taxon>
        <taxon>Pseudomonadati</taxon>
        <taxon>Pseudomonadota</taxon>
        <taxon>Gammaproteobacteria</taxon>
        <taxon>Lysobacterales</taxon>
        <taxon>Lysobacteraceae</taxon>
        <taxon>Lysobacter</taxon>
    </lineage>
</organism>
<feature type="region of interest" description="Disordered" evidence="1">
    <location>
        <begin position="24"/>
        <end position="55"/>
    </location>
</feature>
<feature type="compositionally biased region" description="Basic and acidic residues" evidence="1">
    <location>
        <begin position="33"/>
        <end position="46"/>
    </location>
</feature>
<evidence type="ECO:0000313" key="2">
    <source>
        <dbReference type="EMBL" id="RDY68850.1"/>
    </source>
</evidence>
<keyword evidence="2" id="KW-0808">Transferase</keyword>